<proteinExistence type="predicted"/>
<gene>
    <name evidence="2" type="ORF">GCM10023198_33190</name>
</gene>
<dbReference type="Proteomes" id="UP001500843">
    <property type="component" value="Unassembled WGS sequence"/>
</dbReference>
<name>A0ABP8XL58_9MICO</name>
<protein>
    <submittedName>
        <fullName evidence="2">Uncharacterized protein</fullName>
    </submittedName>
</protein>
<evidence type="ECO:0000313" key="2">
    <source>
        <dbReference type="EMBL" id="GAA4708013.1"/>
    </source>
</evidence>
<feature type="region of interest" description="Disordered" evidence="1">
    <location>
        <begin position="1"/>
        <end position="58"/>
    </location>
</feature>
<dbReference type="EMBL" id="BAABHM010000013">
    <property type="protein sequence ID" value="GAA4708013.1"/>
    <property type="molecule type" value="Genomic_DNA"/>
</dbReference>
<sequence length="128" mass="14137">MNAPYNQEHAPYQHHVQHDTKPVSPQQTTPQQTEPNPFAVHGDPSQHTDPAVGEEAEASRRVHWTRLADLYADPRVARLAVRGVDLHAHLLRTVRNAPFKAAKAARRRLAPSSAPARRLAAGVEGVEL</sequence>
<comment type="caution">
    <text evidence="2">The sequence shown here is derived from an EMBL/GenBank/DDBJ whole genome shotgun (WGS) entry which is preliminary data.</text>
</comment>
<keyword evidence="3" id="KW-1185">Reference proteome</keyword>
<accession>A0ABP8XL58</accession>
<dbReference type="RefSeq" id="WP_253873284.1">
    <property type="nucleotide sequence ID" value="NZ_BAABHM010000013.1"/>
</dbReference>
<evidence type="ECO:0000313" key="3">
    <source>
        <dbReference type="Proteomes" id="UP001500843"/>
    </source>
</evidence>
<reference evidence="3" key="1">
    <citation type="journal article" date="2019" name="Int. J. Syst. Evol. Microbiol.">
        <title>The Global Catalogue of Microorganisms (GCM) 10K type strain sequencing project: providing services to taxonomists for standard genome sequencing and annotation.</title>
        <authorList>
            <consortium name="The Broad Institute Genomics Platform"/>
            <consortium name="The Broad Institute Genome Sequencing Center for Infectious Disease"/>
            <person name="Wu L."/>
            <person name="Ma J."/>
        </authorList>
    </citation>
    <scope>NUCLEOTIDE SEQUENCE [LARGE SCALE GENOMIC DNA]</scope>
    <source>
        <strain evidence="3">JCM 17975</strain>
    </source>
</reference>
<feature type="compositionally biased region" description="Low complexity" evidence="1">
    <location>
        <begin position="22"/>
        <end position="35"/>
    </location>
</feature>
<evidence type="ECO:0000256" key="1">
    <source>
        <dbReference type="SAM" id="MobiDB-lite"/>
    </source>
</evidence>
<organism evidence="2 3">
    <name type="scientific">Promicromonospora umidemergens</name>
    <dbReference type="NCBI Taxonomy" id="629679"/>
    <lineage>
        <taxon>Bacteria</taxon>
        <taxon>Bacillati</taxon>
        <taxon>Actinomycetota</taxon>
        <taxon>Actinomycetes</taxon>
        <taxon>Micrococcales</taxon>
        <taxon>Promicromonosporaceae</taxon>
        <taxon>Promicromonospora</taxon>
    </lineage>
</organism>